<evidence type="ECO:0000259" key="3">
    <source>
        <dbReference type="Pfam" id="PF11790"/>
    </source>
</evidence>
<name>A0A8H4JYW1_9HYPO</name>
<dbReference type="Gene3D" id="3.60.21.10">
    <property type="match status" value="1"/>
</dbReference>
<dbReference type="Pfam" id="PF00149">
    <property type="entry name" value="Metallophos"/>
    <property type="match status" value="1"/>
</dbReference>
<evidence type="ECO:0000259" key="2">
    <source>
        <dbReference type="Pfam" id="PF00149"/>
    </source>
</evidence>
<dbReference type="Pfam" id="PF11790">
    <property type="entry name" value="Glyco_hydro_cc"/>
    <property type="match status" value="1"/>
</dbReference>
<dbReference type="PANTHER" id="PTHR34154:SF3">
    <property type="entry name" value="ALKALI-SENSITIVE LINKAGE PROTEIN 1"/>
    <property type="match status" value="1"/>
</dbReference>
<dbReference type="EMBL" id="JAADJG010000661">
    <property type="protein sequence ID" value="KAF4440346.1"/>
    <property type="molecule type" value="Genomic_DNA"/>
</dbReference>
<dbReference type="InterPro" id="IPR029052">
    <property type="entry name" value="Metallo-depent_PP-like"/>
</dbReference>
<dbReference type="SUPFAM" id="SSF52540">
    <property type="entry name" value="P-loop containing nucleoside triphosphate hydrolases"/>
    <property type="match status" value="1"/>
</dbReference>
<evidence type="ECO:0000313" key="6">
    <source>
        <dbReference type="Proteomes" id="UP000605986"/>
    </source>
</evidence>
<keyword evidence="1" id="KW-0175">Coiled coil</keyword>
<dbReference type="SUPFAM" id="SSF51445">
    <property type="entry name" value="(Trans)glycosidases"/>
    <property type="match status" value="1"/>
</dbReference>
<reference evidence="5" key="1">
    <citation type="submission" date="2020-01" db="EMBL/GenBank/DDBJ databases">
        <title>Identification and distribution of gene clusters putatively required for synthesis of sphingolipid metabolism inhibitors in phylogenetically diverse species of the filamentous fungus Fusarium.</title>
        <authorList>
            <person name="Kim H.-S."/>
            <person name="Busman M."/>
            <person name="Brown D.W."/>
            <person name="Divon H."/>
            <person name="Uhlig S."/>
            <person name="Proctor R.H."/>
        </authorList>
    </citation>
    <scope>NUCLEOTIDE SEQUENCE</scope>
    <source>
        <strain evidence="5">NRRL 53441</strain>
    </source>
</reference>
<dbReference type="CDD" id="cd00838">
    <property type="entry name" value="MPP_superfamily"/>
    <property type="match status" value="1"/>
</dbReference>
<dbReference type="GO" id="GO:0006302">
    <property type="term" value="P:double-strand break repair"/>
    <property type="evidence" value="ECO:0007669"/>
    <property type="project" value="InterPro"/>
</dbReference>
<sequence length="1399" mass="156218">MRMPSPGTMRWLLLSDLHFKDHDLDRIRQTGQWIVEEAERNQIGRAVVCGDLLTDRKKQLTHVLSECYRFIGLLNDVVPRVHIVLGNHDLAYRRDYQTTALNALNMKRLAPYVSLHSVVAHHEWDGRRVLLLPFREEQNELTEAVAALGAGEASETVAFAHLAINKAITQRFMVGTNINNPCVANSVTHRGLTGPDKFASLARTFTGHFHSHQTITQERFDNNNTNLRGSVTYLGSPLQLNWADLYDMHRGVVLFDPVTLEHSLLVNPHAVGYITADIEEVLGDQVDEATVMGKYVMLIGKLTHLGYAKAREKLLSLGVRSVRDWTPMGLTLKTNRSSFGGLGASVPASDAAVQPVEELVTDEAGLSATTHEISSSDLAVGPRNETLHLISEARGYVESLCLDESLVLRRDELVRVGQRMIQVSREVTDEDDMSKINYQDFLDTTSQIIGTRTTTKLAGSSTHVFVAEPRALVITNFLGVQNTITIDFQRDLPRGLIFLVGDNGSGKSTLIEAMAWCQFGQCIRSGVAVNDVVNDSVGKNCCVKLEFANGYTIARYRKHKTYKYRVIVLRHGEPQPHLEQPDPRTTQEGINELLGTDYDTYVKTVVLSHESAVSFLNSKVSRRYDLIETSLGLSMLNHCGQLSKGLLKNIDADMDKMKYKQKISIQTIDYHKQRLQDMERTQKILEDEAVEAVLSSDEANQVYTSKRAQVPELNMDLRLEILTLESEIQIKQEGLQRLVGSYARLQDQLHAESMSWQGRLQQQLSQRLDAMAAVHPFGIRKVFHATEASVVHALLMAVRRLLRMFGIPKSDPCETSTLIHNKETAINSLRQEIEDNTSRLQTLKEKDMKQVATVNKHLEEAAKAQKHCETLKQQVMTKKSDIATYKRLAEDEQSSLHSLRLECDALAKRLEELAADRELFVFWSSALAKRKSSSPSSITKAATNFREHIVVNSLSELNSLLVQVLTVLYGDTRHAHLATGMLRSLFDFESASDMSDTSFSGSVLDSSLAVNSSLSYNKRSSGERKRIDLGLFFALLQLARARSAHRAHYVLIDEVFDNLDKAGQAAVVRWCSVMSRALVGWIVVITHSQFLVGRDLGEDVGLAQGIDLSSKRGLAYKGDDHKSDNDLLLSNNSEIAWYYTWSLWPNGQLGSSLPFVPLIHGLDDAKDKELEKRLDGLPDSSTHLLTFNEPDGETDTGGSSISAKDAAKAYMENIVPLRKAKRKWSISHPSVTGSPRGLEWLRDFNESCYDIDDNGCPTDFVAVHWYGDAGGLQNWLGSLREFYNETAPDAPFWITEMALPKEDEDATFNMMNESLSYLDGAKDVEAYAWFGAFRTNDANEWTGKSVSLFDKHGGLTKLGAEYLGGEAKGFEEGQSKGSIQTPSKSIMLVMMLASAVFLW</sequence>
<dbReference type="Gene3D" id="3.40.50.300">
    <property type="entry name" value="P-loop containing nucleotide triphosphate hydrolases"/>
    <property type="match status" value="2"/>
</dbReference>
<evidence type="ECO:0008006" key="7">
    <source>
        <dbReference type="Google" id="ProtNLM"/>
    </source>
</evidence>
<gene>
    <name evidence="5" type="ORF">F53441_12294</name>
</gene>
<proteinExistence type="predicted"/>
<feature type="domain" description="Rad50/SbcC-type AAA" evidence="4">
    <location>
        <begin position="472"/>
        <end position="688"/>
    </location>
</feature>
<dbReference type="PANTHER" id="PTHR34154">
    <property type="entry name" value="ALKALI-SENSITIVE LINKAGE PROTEIN 1"/>
    <property type="match status" value="1"/>
</dbReference>
<dbReference type="GO" id="GO:0016887">
    <property type="term" value="F:ATP hydrolysis activity"/>
    <property type="evidence" value="ECO:0007669"/>
    <property type="project" value="InterPro"/>
</dbReference>
<dbReference type="GO" id="GO:0071966">
    <property type="term" value="P:fungal-type cell wall polysaccharide metabolic process"/>
    <property type="evidence" value="ECO:0007669"/>
    <property type="project" value="TreeGrafter"/>
</dbReference>
<comment type="caution">
    <text evidence="5">The sequence shown here is derived from an EMBL/GenBank/DDBJ whole genome shotgun (WGS) entry which is preliminary data.</text>
</comment>
<evidence type="ECO:0000259" key="4">
    <source>
        <dbReference type="Pfam" id="PF13476"/>
    </source>
</evidence>
<dbReference type="SUPFAM" id="SSF56300">
    <property type="entry name" value="Metallo-dependent phosphatases"/>
    <property type="match status" value="1"/>
</dbReference>
<dbReference type="Gene3D" id="3.20.20.80">
    <property type="entry name" value="Glycosidases"/>
    <property type="match status" value="1"/>
</dbReference>
<keyword evidence="6" id="KW-1185">Reference proteome</keyword>
<feature type="domain" description="Calcineurin-like phosphoesterase" evidence="2">
    <location>
        <begin position="9"/>
        <end position="105"/>
    </location>
</feature>
<feature type="domain" description="Asl1-like glycosyl hydrolase catalytic" evidence="3">
    <location>
        <begin position="1113"/>
        <end position="1362"/>
    </location>
</feature>
<dbReference type="Proteomes" id="UP000605986">
    <property type="component" value="Unassembled WGS sequence"/>
</dbReference>
<dbReference type="InterPro" id="IPR024655">
    <property type="entry name" value="Asl1_glyco_hydro_catalytic"/>
</dbReference>
<dbReference type="InterPro" id="IPR004843">
    <property type="entry name" value="Calcineurin-like_PHP"/>
</dbReference>
<dbReference type="GO" id="GO:0003677">
    <property type="term" value="F:DNA binding"/>
    <property type="evidence" value="ECO:0007669"/>
    <property type="project" value="UniProtKB-ARBA"/>
</dbReference>
<organism evidence="5 6">
    <name type="scientific">Fusarium austroafricanum</name>
    <dbReference type="NCBI Taxonomy" id="2364996"/>
    <lineage>
        <taxon>Eukaryota</taxon>
        <taxon>Fungi</taxon>
        <taxon>Dikarya</taxon>
        <taxon>Ascomycota</taxon>
        <taxon>Pezizomycotina</taxon>
        <taxon>Sordariomycetes</taxon>
        <taxon>Hypocreomycetidae</taxon>
        <taxon>Hypocreales</taxon>
        <taxon>Nectriaceae</taxon>
        <taxon>Fusarium</taxon>
        <taxon>Fusarium concolor species complex</taxon>
    </lineage>
</organism>
<dbReference type="OrthoDB" id="18797at2759"/>
<dbReference type="InterPro" id="IPR017853">
    <property type="entry name" value="GH"/>
</dbReference>
<evidence type="ECO:0000313" key="5">
    <source>
        <dbReference type="EMBL" id="KAF4440346.1"/>
    </source>
</evidence>
<dbReference type="Pfam" id="PF13476">
    <property type="entry name" value="AAA_23"/>
    <property type="match status" value="1"/>
</dbReference>
<protein>
    <recommendedName>
        <fullName evidence="7">Rad50/SbcC-type AAA domain-containing protein</fullName>
    </recommendedName>
</protein>
<dbReference type="GO" id="GO:0009277">
    <property type="term" value="C:fungal-type cell wall"/>
    <property type="evidence" value="ECO:0007669"/>
    <property type="project" value="TreeGrafter"/>
</dbReference>
<dbReference type="InterPro" id="IPR038729">
    <property type="entry name" value="Rad50/SbcC_AAA"/>
</dbReference>
<feature type="coiled-coil region" evidence="1">
    <location>
        <begin position="819"/>
        <end position="916"/>
    </location>
</feature>
<evidence type="ECO:0000256" key="1">
    <source>
        <dbReference type="SAM" id="Coils"/>
    </source>
</evidence>
<accession>A0A8H4JYW1</accession>
<dbReference type="InterPro" id="IPR053183">
    <property type="entry name" value="ASL1"/>
</dbReference>
<dbReference type="InterPro" id="IPR027417">
    <property type="entry name" value="P-loop_NTPase"/>
</dbReference>